<protein>
    <submittedName>
        <fullName evidence="1">NAD-reducing hydrogenase subunit HoxF</fullName>
        <ecNumber evidence="1">1.12.1.2</ecNumber>
    </submittedName>
</protein>
<keyword evidence="1" id="KW-0560">Oxidoreductase</keyword>
<organism evidence="1">
    <name type="scientific">hydrothermal vent metagenome</name>
    <dbReference type="NCBI Taxonomy" id="652676"/>
    <lineage>
        <taxon>unclassified sequences</taxon>
        <taxon>metagenomes</taxon>
        <taxon>ecological metagenomes</taxon>
    </lineage>
</organism>
<dbReference type="AlphaFoldDB" id="A0A3B1BNB2"/>
<dbReference type="GO" id="GO:0003677">
    <property type="term" value="F:DNA binding"/>
    <property type="evidence" value="ECO:0007669"/>
    <property type="project" value="UniProtKB-KW"/>
</dbReference>
<dbReference type="InterPro" id="IPR036249">
    <property type="entry name" value="Thioredoxin-like_sf"/>
</dbReference>
<dbReference type="SUPFAM" id="SSF52833">
    <property type="entry name" value="Thioredoxin-like"/>
    <property type="match status" value="1"/>
</dbReference>
<gene>
    <name evidence="1" type="ORF">MNBD_NITROSPINAE03-2056</name>
</gene>
<dbReference type="EMBL" id="UOGB01000162">
    <property type="protein sequence ID" value="VAX19846.1"/>
    <property type="molecule type" value="Genomic_DNA"/>
</dbReference>
<dbReference type="CDD" id="cd02980">
    <property type="entry name" value="TRX_Fd_family"/>
    <property type="match status" value="1"/>
</dbReference>
<evidence type="ECO:0000313" key="1">
    <source>
        <dbReference type="EMBL" id="VAX19846.1"/>
    </source>
</evidence>
<accession>A0A3B1BNB2</accession>
<dbReference type="Gene3D" id="3.40.30.10">
    <property type="entry name" value="Glutaredoxin"/>
    <property type="match status" value="1"/>
</dbReference>
<reference evidence="1" key="1">
    <citation type="submission" date="2018-06" db="EMBL/GenBank/DDBJ databases">
        <authorList>
            <person name="Zhirakovskaya E."/>
        </authorList>
    </citation>
    <scope>NUCLEOTIDE SEQUENCE</scope>
</reference>
<dbReference type="EC" id="1.12.1.2" evidence="1"/>
<sequence>MPKPKYHAFICTNQRPEGHPKGCCYERKSMDVWQKFAEILNQKQAYDKIQISGVRSCLGPCQFGPVVIVYPEAVWYGSVQPEDVEEIFESHFENGKPLERLLIPQEIFA</sequence>
<proteinExistence type="predicted"/>
<keyword evidence="1" id="KW-0371">Homeobox</keyword>
<dbReference type="GO" id="GO:0047985">
    <property type="term" value="F:hydrogen dehydrogenase activity"/>
    <property type="evidence" value="ECO:0007669"/>
    <property type="project" value="UniProtKB-EC"/>
</dbReference>
<name>A0A3B1BNB2_9ZZZZ</name>